<organism evidence="3 4">
    <name type="scientific">Thauera sinica</name>
    <dbReference type="NCBI Taxonomy" id="2665146"/>
    <lineage>
        <taxon>Bacteria</taxon>
        <taxon>Pseudomonadati</taxon>
        <taxon>Pseudomonadota</taxon>
        <taxon>Betaproteobacteria</taxon>
        <taxon>Rhodocyclales</taxon>
        <taxon>Zoogloeaceae</taxon>
        <taxon>Thauera</taxon>
    </lineage>
</organism>
<sequence>MSDGINILMYHQVGPFAQLEGAMAEHRSTYCRVERFAAQMAFLKRFGYAVLSMDQVLACVRGKAPIPPRAVALTFDDGYENFAAYAWPILRHHGFPAMVYLIAGLVGQPSRWFERDGRPTPPLMTADRIRQLRAEGCGFGGHSVDHVKLAEQDDATIRREVTDCKAMLGDLLGEPVRHFCYPFGSHDLRAVEACAEAGWATATTCERAPATTADDPLTLPRKAIAWGDSLFGVWWKIHVKNTPKRPPIRRAV</sequence>
<dbReference type="CDD" id="cd10918">
    <property type="entry name" value="CE4_NodB_like_5s_6s"/>
    <property type="match status" value="1"/>
</dbReference>
<proteinExistence type="predicted"/>
<dbReference type="InterPro" id="IPR051398">
    <property type="entry name" value="Polysacch_Deacetylase"/>
</dbReference>
<evidence type="ECO:0000313" key="4">
    <source>
        <dbReference type="Proteomes" id="UP001595974"/>
    </source>
</evidence>
<comment type="caution">
    <text evidence="3">The sequence shown here is derived from an EMBL/GenBank/DDBJ whole genome shotgun (WGS) entry which is preliminary data.</text>
</comment>
<dbReference type="InterPro" id="IPR011330">
    <property type="entry name" value="Glyco_hydro/deAcase_b/a-brl"/>
</dbReference>
<dbReference type="Gene3D" id="3.20.20.370">
    <property type="entry name" value="Glycoside hydrolase/deacetylase"/>
    <property type="match status" value="1"/>
</dbReference>
<dbReference type="RefSeq" id="WP_096451816.1">
    <property type="nucleotide sequence ID" value="NZ_JBHSOG010000024.1"/>
</dbReference>
<dbReference type="Pfam" id="PF01522">
    <property type="entry name" value="Polysacc_deac_1"/>
    <property type="match status" value="1"/>
</dbReference>
<feature type="domain" description="NodB homology" evidence="2">
    <location>
        <begin position="69"/>
        <end position="252"/>
    </location>
</feature>
<dbReference type="Proteomes" id="UP001595974">
    <property type="component" value="Unassembled WGS sequence"/>
</dbReference>
<gene>
    <name evidence="3" type="ORF">ACFPTN_07005</name>
</gene>
<keyword evidence="4" id="KW-1185">Reference proteome</keyword>
<dbReference type="InterPro" id="IPR002509">
    <property type="entry name" value="NODB_dom"/>
</dbReference>
<evidence type="ECO:0000256" key="1">
    <source>
        <dbReference type="ARBA" id="ARBA00022729"/>
    </source>
</evidence>
<reference evidence="4" key="1">
    <citation type="journal article" date="2019" name="Int. J. Syst. Evol. Microbiol.">
        <title>The Global Catalogue of Microorganisms (GCM) 10K type strain sequencing project: providing services to taxonomists for standard genome sequencing and annotation.</title>
        <authorList>
            <consortium name="The Broad Institute Genomics Platform"/>
            <consortium name="The Broad Institute Genome Sequencing Center for Infectious Disease"/>
            <person name="Wu L."/>
            <person name="Ma J."/>
        </authorList>
    </citation>
    <scope>NUCLEOTIDE SEQUENCE [LARGE SCALE GENOMIC DNA]</scope>
    <source>
        <strain evidence="4">SHR3</strain>
    </source>
</reference>
<evidence type="ECO:0000259" key="2">
    <source>
        <dbReference type="PROSITE" id="PS51677"/>
    </source>
</evidence>
<dbReference type="EMBL" id="JBHSOG010000024">
    <property type="protein sequence ID" value="MFC5769119.1"/>
    <property type="molecule type" value="Genomic_DNA"/>
</dbReference>
<evidence type="ECO:0000313" key="3">
    <source>
        <dbReference type="EMBL" id="MFC5769119.1"/>
    </source>
</evidence>
<dbReference type="PROSITE" id="PS51677">
    <property type="entry name" value="NODB"/>
    <property type="match status" value="1"/>
</dbReference>
<keyword evidence="1" id="KW-0732">Signal</keyword>
<protein>
    <submittedName>
        <fullName evidence="3">Polysaccharide deacetylase family protein</fullName>
    </submittedName>
</protein>
<dbReference type="PANTHER" id="PTHR34216">
    <property type="match status" value="1"/>
</dbReference>
<accession>A0ABW1APJ9</accession>
<dbReference type="PANTHER" id="PTHR34216:SF7">
    <property type="entry name" value="POLY-BETA-1,6-N-ACETYL-D-GLUCOSAMINE N-DEACETYLASE"/>
    <property type="match status" value="1"/>
</dbReference>
<dbReference type="SUPFAM" id="SSF88713">
    <property type="entry name" value="Glycoside hydrolase/deacetylase"/>
    <property type="match status" value="1"/>
</dbReference>
<name>A0ABW1APJ9_9RHOO</name>